<dbReference type="EMBL" id="JARKIB010000550">
    <property type="protein sequence ID" value="KAJ7700598.1"/>
    <property type="molecule type" value="Genomic_DNA"/>
</dbReference>
<protein>
    <submittedName>
        <fullName evidence="1">Uncharacterized protein</fullName>
    </submittedName>
</protein>
<comment type="caution">
    <text evidence="1">The sequence shown here is derived from an EMBL/GenBank/DDBJ whole genome shotgun (WGS) entry which is preliminary data.</text>
</comment>
<evidence type="ECO:0000313" key="1">
    <source>
        <dbReference type="EMBL" id="KAJ7700598.1"/>
    </source>
</evidence>
<evidence type="ECO:0000313" key="2">
    <source>
        <dbReference type="Proteomes" id="UP001215598"/>
    </source>
</evidence>
<accession>A0AAD7DVA0</accession>
<feature type="non-terminal residue" evidence="1">
    <location>
        <position position="1"/>
    </location>
</feature>
<dbReference type="AlphaFoldDB" id="A0AAD7DVA0"/>
<name>A0AAD7DVA0_9AGAR</name>
<proteinExistence type="predicted"/>
<dbReference type="Proteomes" id="UP001215598">
    <property type="component" value="Unassembled WGS sequence"/>
</dbReference>
<keyword evidence="2" id="KW-1185">Reference proteome</keyword>
<organism evidence="1 2">
    <name type="scientific">Mycena metata</name>
    <dbReference type="NCBI Taxonomy" id="1033252"/>
    <lineage>
        <taxon>Eukaryota</taxon>
        <taxon>Fungi</taxon>
        <taxon>Dikarya</taxon>
        <taxon>Basidiomycota</taxon>
        <taxon>Agaricomycotina</taxon>
        <taxon>Agaricomycetes</taxon>
        <taxon>Agaricomycetidae</taxon>
        <taxon>Agaricales</taxon>
        <taxon>Marasmiineae</taxon>
        <taxon>Mycenaceae</taxon>
        <taxon>Mycena</taxon>
    </lineage>
</organism>
<gene>
    <name evidence="1" type="ORF">B0H16DRAFT_1348583</name>
</gene>
<sequence>RLGTLSFSPTTVNPGATFTIVANMTCANYLGYTSTYLDYYIEDTANNNGHEYPTLIARRTYNQSACLPLDVFTAFLASARLPSGFWFAGAEYQLYMYNSYARTAPAGDTVLLVGASINITGY</sequence>
<reference evidence="1" key="1">
    <citation type="submission" date="2023-03" db="EMBL/GenBank/DDBJ databases">
        <title>Massive genome expansion in bonnet fungi (Mycena s.s.) driven by repeated elements and novel gene families across ecological guilds.</title>
        <authorList>
            <consortium name="Lawrence Berkeley National Laboratory"/>
            <person name="Harder C.B."/>
            <person name="Miyauchi S."/>
            <person name="Viragh M."/>
            <person name="Kuo A."/>
            <person name="Thoen E."/>
            <person name="Andreopoulos B."/>
            <person name="Lu D."/>
            <person name="Skrede I."/>
            <person name="Drula E."/>
            <person name="Henrissat B."/>
            <person name="Morin E."/>
            <person name="Kohler A."/>
            <person name="Barry K."/>
            <person name="LaButti K."/>
            <person name="Morin E."/>
            <person name="Salamov A."/>
            <person name="Lipzen A."/>
            <person name="Mereny Z."/>
            <person name="Hegedus B."/>
            <person name="Baldrian P."/>
            <person name="Stursova M."/>
            <person name="Weitz H."/>
            <person name="Taylor A."/>
            <person name="Grigoriev I.V."/>
            <person name="Nagy L.G."/>
            <person name="Martin F."/>
            <person name="Kauserud H."/>
        </authorList>
    </citation>
    <scope>NUCLEOTIDE SEQUENCE</scope>
    <source>
        <strain evidence="1">CBHHK182m</strain>
    </source>
</reference>